<evidence type="ECO:0000313" key="1">
    <source>
        <dbReference type="EMBL" id="CDW42096.1"/>
    </source>
</evidence>
<dbReference type="EMBL" id="HACA01024735">
    <property type="protein sequence ID" value="CDW42096.1"/>
    <property type="molecule type" value="Transcribed_RNA"/>
</dbReference>
<proteinExistence type="predicted"/>
<dbReference type="AlphaFoldDB" id="A0A0K2UWL8"/>
<reference evidence="1" key="1">
    <citation type="submission" date="2014-05" db="EMBL/GenBank/DDBJ databases">
        <authorList>
            <person name="Chronopoulou M."/>
        </authorList>
    </citation>
    <scope>NUCLEOTIDE SEQUENCE</scope>
    <source>
        <tissue evidence="1">Whole organism</tissue>
    </source>
</reference>
<accession>A0A0K2UWL8</accession>
<protein>
    <submittedName>
        <fullName evidence="1">DNA transposase THAP9like [Danio rerio]</fullName>
    </submittedName>
</protein>
<sequence>MDSNHMEFICKHGLIDEGPLQIDHDYSKVPNPNYCIAILDYKRVAITYIARFVVKKLEKNNLVKNALNLWGVLTTNSRSIIL</sequence>
<organism evidence="1">
    <name type="scientific">Lepeophtheirus salmonis</name>
    <name type="common">Salmon louse</name>
    <name type="synonym">Caligus salmonis</name>
    <dbReference type="NCBI Taxonomy" id="72036"/>
    <lineage>
        <taxon>Eukaryota</taxon>
        <taxon>Metazoa</taxon>
        <taxon>Ecdysozoa</taxon>
        <taxon>Arthropoda</taxon>
        <taxon>Crustacea</taxon>
        <taxon>Multicrustacea</taxon>
        <taxon>Hexanauplia</taxon>
        <taxon>Copepoda</taxon>
        <taxon>Siphonostomatoida</taxon>
        <taxon>Caligidae</taxon>
        <taxon>Lepeophtheirus</taxon>
    </lineage>
</organism>
<name>A0A0K2UWL8_LEPSM</name>